<feature type="transmembrane region" description="Helical" evidence="5">
    <location>
        <begin position="195"/>
        <end position="216"/>
    </location>
</feature>
<dbReference type="Gene3D" id="1.20.1250.20">
    <property type="entry name" value="MFS general substrate transporter like domains"/>
    <property type="match status" value="1"/>
</dbReference>
<keyword evidence="3 5" id="KW-1133">Transmembrane helix</keyword>
<dbReference type="InterPro" id="IPR036259">
    <property type="entry name" value="MFS_trans_sf"/>
</dbReference>
<feature type="transmembrane region" description="Helical" evidence="5">
    <location>
        <begin position="46"/>
        <end position="66"/>
    </location>
</feature>
<feature type="transmembrane region" description="Helical" evidence="5">
    <location>
        <begin position="78"/>
        <end position="97"/>
    </location>
</feature>
<evidence type="ECO:0000256" key="2">
    <source>
        <dbReference type="ARBA" id="ARBA00022692"/>
    </source>
</evidence>
<feature type="transmembrane region" description="Helical" evidence="5">
    <location>
        <begin position="414"/>
        <end position="432"/>
    </location>
</feature>
<dbReference type="PROSITE" id="PS50850">
    <property type="entry name" value="MFS"/>
    <property type="match status" value="1"/>
</dbReference>
<dbReference type="Gene3D" id="1.20.1720.10">
    <property type="entry name" value="Multidrug resistance protein D"/>
    <property type="match status" value="1"/>
</dbReference>
<feature type="transmembrane region" description="Helical" evidence="5">
    <location>
        <begin position="164"/>
        <end position="183"/>
    </location>
</feature>
<proteinExistence type="predicted"/>
<keyword evidence="4 5" id="KW-0472">Membrane</keyword>
<organism evidence="7 8">
    <name type="scientific">Amnibacterium setariae</name>
    <dbReference type="NCBI Taxonomy" id="2306585"/>
    <lineage>
        <taxon>Bacteria</taxon>
        <taxon>Bacillati</taxon>
        <taxon>Actinomycetota</taxon>
        <taxon>Actinomycetes</taxon>
        <taxon>Micrococcales</taxon>
        <taxon>Microbacteriaceae</taxon>
        <taxon>Amnibacterium</taxon>
    </lineage>
</organism>
<dbReference type="RefSeq" id="WP_119480915.1">
    <property type="nucleotide sequence ID" value="NZ_QXTG01000001.1"/>
</dbReference>
<dbReference type="Proteomes" id="UP000265742">
    <property type="component" value="Unassembled WGS sequence"/>
</dbReference>
<evidence type="ECO:0000256" key="3">
    <source>
        <dbReference type="ARBA" id="ARBA00022989"/>
    </source>
</evidence>
<accession>A0A3A1U2E3</accession>
<feature type="transmembrane region" description="Helical" evidence="5">
    <location>
        <begin position="136"/>
        <end position="158"/>
    </location>
</feature>
<gene>
    <name evidence="7" type="ORF">D1781_03805</name>
</gene>
<protein>
    <submittedName>
        <fullName evidence="7">MFS transporter</fullName>
    </submittedName>
</protein>
<dbReference type="InterPro" id="IPR011701">
    <property type="entry name" value="MFS"/>
</dbReference>
<dbReference type="PANTHER" id="PTHR23501">
    <property type="entry name" value="MAJOR FACILITATOR SUPERFAMILY"/>
    <property type="match status" value="1"/>
</dbReference>
<feature type="transmembrane region" description="Helical" evidence="5">
    <location>
        <begin position="322"/>
        <end position="339"/>
    </location>
</feature>
<dbReference type="GO" id="GO:0022857">
    <property type="term" value="F:transmembrane transporter activity"/>
    <property type="evidence" value="ECO:0007669"/>
    <property type="project" value="InterPro"/>
</dbReference>
<name>A0A3A1U2E3_9MICO</name>
<keyword evidence="2 5" id="KW-0812">Transmembrane</keyword>
<dbReference type="Pfam" id="PF07690">
    <property type="entry name" value="MFS_1"/>
    <property type="match status" value="1"/>
</dbReference>
<evidence type="ECO:0000256" key="4">
    <source>
        <dbReference type="ARBA" id="ARBA00023136"/>
    </source>
</evidence>
<dbReference type="AlphaFoldDB" id="A0A3A1U2E3"/>
<dbReference type="EMBL" id="QXTG01000001">
    <property type="protein sequence ID" value="RIX30553.1"/>
    <property type="molecule type" value="Genomic_DNA"/>
</dbReference>
<dbReference type="InterPro" id="IPR020846">
    <property type="entry name" value="MFS_dom"/>
</dbReference>
<feature type="transmembrane region" description="Helical" evidence="5">
    <location>
        <begin position="385"/>
        <end position="408"/>
    </location>
</feature>
<evidence type="ECO:0000313" key="8">
    <source>
        <dbReference type="Proteomes" id="UP000265742"/>
    </source>
</evidence>
<reference evidence="8" key="1">
    <citation type="submission" date="2018-09" db="EMBL/GenBank/DDBJ databases">
        <authorList>
            <person name="Kim I."/>
        </authorList>
    </citation>
    <scope>NUCLEOTIDE SEQUENCE [LARGE SCALE GENOMIC DNA]</scope>
    <source>
        <strain evidence="8">DD4a</strain>
    </source>
</reference>
<feature type="transmembrane region" description="Helical" evidence="5">
    <location>
        <begin position="103"/>
        <end position="124"/>
    </location>
</feature>
<sequence length="442" mass="44138">MSDGAFSPRYRTATTGVFALGFLIAFEALAVTTAMPLAARDLDGRSLYALTFSAFAAAGVIGNVAGGAWSDRSGPRRPLLAGVGLFAVGLLVAGTALTMPVLIVGRTLQGLGAGAIGVALYVLVARVYPEALHPRVFALLAAAWVLPSLVGPFAAGAVATFLTWHWVFLGIVPLVAAATLLLLPQLRADAMPGTGAPLPLARIGWSAVAAAALLAMRPLLDVPVAGPVLAVAAAVAAVLALRPLLPRGALVAARGLPAVILARGGFSAGFAAADAYLPYSLIALRDVSPVVAGGITTVGAVSWAAGSELQSRLSGRLSDRRCIGLGAVSFFTGAVLVGAGTAAGLVPVLVVGWLLAGLGIGTAYPRLSTSTLALSSPEERGRNSAALQIGDGFGNGLALTVVGVVTAFAPDAQFAGAFGLAALLGLLVLVVAPRTAAGPLSR</sequence>
<comment type="caution">
    <text evidence="7">The sequence shown here is derived from an EMBL/GenBank/DDBJ whole genome shotgun (WGS) entry which is preliminary data.</text>
</comment>
<comment type="subcellular location">
    <subcellularLocation>
        <location evidence="1">Cell membrane</location>
        <topology evidence="1">Multi-pass membrane protein</topology>
    </subcellularLocation>
</comment>
<evidence type="ECO:0000256" key="5">
    <source>
        <dbReference type="SAM" id="Phobius"/>
    </source>
</evidence>
<evidence type="ECO:0000313" key="7">
    <source>
        <dbReference type="EMBL" id="RIX30553.1"/>
    </source>
</evidence>
<dbReference type="SUPFAM" id="SSF103473">
    <property type="entry name" value="MFS general substrate transporter"/>
    <property type="match status" value="1"/>
</dbReference>
<feature type="domain" description="Major facilitator superfamily (MFS) profile" evidence="6">
    <location>
        <begin position="13"/>
        <end position="436"/>
    </location>
</feature>
<dbReference type="GO" id="GO:0005886">
    <property type="term" value="C:plasma membrane"/>
    <property type="evidence" value="ECO:0007669"/>
    <property type="project" value="UniProtKB-SubCell"/>
</dbReference>
<evidence type="ECO:0000259" key="6">
    <source>
        <dbReference type="PROSITE" id="PS50850"/>
    </source>
</evidence>
<keyword evidence="8" id="KW-1185">Reference proteome</keyword>
<evidence type="ECO:0000256" key="1">
    <source>
        <dbReference type="ARBA" id="ARBA00004651"/>
    </source>
</evidence>
<dbReference type="OrthoDB" id="9778875at2"/>
<dbReference type="PANTHER" id="PTHR23501:SF154">
    <property type="entry name" value="MULTIDRUG-EFFLUX TRANSPORTER RV1634-RELATED"/>
    <property type="match status" value="1"/>
</dbReference>
<feature type="transmembrane region" description="Helical" evidence="5">
    <location>
        <begin position="222"/>
        <end position="241"/>
    </location>
</feature>
<feature type="transmembrane region" description="Helical" evidence="5">
    <location>
        <begin position="345"/>
        <end position="364"/>
    </location>
</feature>